<dbReference type="InterPro" id="IPR005886">
    <property type="entry name" value="UDP_G4E"/>
</dbReference>
<dbReference type="Pfam" id="PF01370">
    <property type="entry name" value="Epimerase"/>
    <property type="match status" value="1"/>
</dbReference>
<comment type="similarity">
    <text evidence="4 10">Belongs to the NAD(P)-dependent epimerase/dehydratase family.</text>
</comment>
<keyword evidence="7 10" id="KW-0520">NAD</keyword>
<comment type="pathway">
    <text evidence="3 10">Carbohydrate metabolism; galactose metabolism.</text>
</comment>
<feature type="domain" description="NAD-dependent epimerase/dehydratase" evidence="11">
    <location>
        <begin position="6"/>
        <end position="254"/>
    </location>
</feature>
<comment type="caution">
    <text evidence="12">The sequence shown here is derived from an EMBL/GenBank/DDBJ whole genome shotgun (WGS) entry which is preliminary data.</text>
</comment>
<dbReference type="InterPro" id="IPR036291">
    <property type="entry name" value="NAD(P)-bd_dom_sf"/>
</dbReference>
<sequence>MVAPRILVTGGAGYIGSHTAKLLRLEGIEPVVYDNLSTGNRSAVRWGPFIQGDILDGRHLIEVIEAYQLDAVIHFAASAYVGESVADPAKYYNNNVGGTLSLLDACRQTGVDKVIFSSSCATYGVPALLPIDEATPQAPINPYGKTKLMAEHMLADYAAAFALNYVSLRYFNACGADPEGDLGEWHDPETHLIPRALMAAAGRIPHLEIFGEDYDTPDGTCVRDYIHVADLASAHVLAYRHLAKGGGNLALNLGTGRGFSIKEVLRTIGEITGHNVPVVFRRRRAGDPPALYADAGLASRTLGFLPRYSDLETIVRTAAPFFGLEVRS</sequence>
<gene>
    <name evidence="12" type="primary">galE</name>
    <name evidence="12" type="ORF">CEJ86_15115</name>
</gene>
<dbReference type="GO" id="GO:0006012">
    <property type="term" value="P:galactose metabolic process"/>
    <property type="evidence" value="ECO:0007669"/>
    <property type="project" value="UniProtKB-UniPathway"/>
</dbReference>
<dbReference type="CDD" id="cd05247">
    <property type="entry name" value="UDP_G4E_1_SDR_e"/>
    <property type="match status" value="1"/>
</dbReference>
<proteinExistence type="inferred from homology"/>
<comment type="subunit">
    <text evidence="10">Homodimer.</text>
</comment>
<evidence type="ECO:0000259" key="11">
    <source>
        <dbReference type="Pfam" id="PF01370"/>
    </source>
</evidence>
<dbReference type="EC" id="5.1.3.2" evidence="5 10"/>
<evidence type="ECO:0000313" key="12">
    <source>
        <dbReference type="EMBL" id="PJR14389.1"/>
    </source>
</evidence>
<evidence type="ECO:0000256" key="4">
    <source>
        <dbReference type="ARBA" id="ARBA00007637"/>
    </source>
</evidence>
<evidence type="ECO:0000256" key="7">
    <source>
        <dbReference type="ARBA" id="ARBA00023027"/>
    </source>
</evidence>
<evidence type="ECO:0000256" key="6">
    <source>
        <dbReference type="ARBA" id="ARBA00018569"/>
    </source>
</evidence>
<name>A0A2J0Z1I5_RHIML</name>
<dbReference type="Gene3D" id="3.90.25.10">
    <property type="entry name" value="UDP-galactose 4-epimerase, domain 1"/>
    <property type="match status" value="1"/>
</dbReference>
<dbReference type="GO" id="GO:0003978">
    <property type="term" value="F:UDP-glucose 4-epimerase activity"/>
    <property type="evidence" value="ECO:0007669"/>
    <property type="project" value="UniProtKB-UniRule"/>
</dbReference>
<evidence type="ECO:0000313" key="13">
    <source>
        <dbReference type="Proteomes" id="UP000231987"/>
    </source>
</evidence>
<dbReference type="UniPathway" id="UPA00214"/>
<keyword evidence="9 10" id="KW-0119">Carbohydrate metabolism</keyword>
<keyword evidence="8 10" id="KW-0413">Isomerase</keyword>
<protein>
    <recommendedName>
        <fullName evidence="6 10">UDP-glucose 4-epimerase</fullName>
        <ecNumber evidence="5 10">5.1.3.2</ecNumber>
    </recommendedName>
</protein>
<evidence type="ECO:0000256" key="8">
    <source>
        <dbReference type="ARBA" id="ARBA00023235"/>
    </source>
</evidence>
<evidence type="ECO:0000256" key="1">
    <source>
        <dbReference type="ARBA" id="ARBA00000083"/>
    </source>
</evidence>
<comment type="cofactor">
    <cofactor evidence="2 10">
        <name>NAD(+)</name>
        <dbReference type="ChEBI" id="CHEBI:57540"/>
    </cofactor>
</comment>
<evidence type="ECO:0000256" key="5">
    <source>
        <dbReference type="ARBA" id="ARBA00013189"/>
    </source>
</evidence>
<dbReference type="AlphaFoldDB" id="A0A2J0Z1I5"/>
<evidence type="ECO:0000256" key="3">
    <source>
        <dbReference type="ARBA" id="ARBA00004947"/>
    </source>
</evidence>
<reference evidence="12 13" key="1">
    <citation type="submission" date="2017-06" db="EMBL/GenBank/DDBJ databases">
        <title>Ensifer strains isolated from leguminous trees and herbs display diverse denitrification phenotypes with some acting as strong N2O sinks.</title>
        <authorList>
            <person name="Woliy K."/>
            <person name="Mania D."/>
            <person name="Bakken L.R."/>
            <person name="Frostegard A."/>
        </authorList>
    </citation>
    <scope>NUCLEOTIDE SEQUENCE [LARGE SCALE GENOMIC DNA]</scope>
    <source>
        <strain evidence="12 13">AC50a</strain>
    </source>
</reference>
<dbReference type="Gene3D" id="3.40.50.720">
    <property type="entry name" value="NAD(P)-binding Rossmann-like Domain"/>
    <property type="match status" value="1"/>
</dbReference>
<dbReference type="NCBIfam" id="TIGR01179">
    <property type="entry name" value="galE"/>
    <property type="match status" value="1"/>
</dbReference>
<organism evidence="12 13">
    <name type="scientific">Rhizobium meliloti</name>
    <name type="common">Ensifer meliloti</name>
    <name type="synonym">Sinorhizobium meliloti</name>
    <dbReference type="NCBI Taxonomy" id="382"/>
    <lineage>
        <taxon>Bacteria</taxon>
        <taxon>Pseudomonadati</taxon>
        <taxon>Pseudomonadota</taxon>
        <taxon>Alphaproteobacteria</taxon>
        <taxon>Hyphomicrobiales</taxon>
        <taxon>Rhizobiaceae</taxon>
        <taxon>Sinorhizobium/Ensifer group</taxon>
        <taxon>Sinorhizobium</taxon>
    </lineage>
</organism>
<dbReference type="SUPFAM" id="SSF51735">
    <property type="entry name" value="NAD(P)-binding Rossmann-fold domains"/>
    <property type="match status" value="1"/>
</dbReference>
<dbReference type="PANTHER" id="PTHR43725:SF53">
    <property type="entry name" value="UDP-ARABINOSE 4-EPIMERASE 1"/>
    <property type="match status" value="1"/>
</dbReference>
<dbReference type="RefSeq" id="WP_100672329.1">
    <property type="nucleotide sequence ID" value="NZ_NJGD01000006.1"/>
</dbReference>
<dbReference type="InterPro" id="IPR001509">
    <property type="entry name" value="Epimerase_deHydtase"/>
</dbReference>
<evidence type="ECO:0000256" key="10">
    <source>
        <dbReference type="RuleBase" id="RU366046"/>
    </source>
</evidence>
<dbReference type="PANTHER" id="PTHR43725">
    <property type="entry name" value="UDP-GLUCOSE 4-EPIMERASE"/>
    <property type="match status" value="1"/>
</dbReference>
<comment type="catalytic activity">
    <reaction evidence="1 10">
        <text>UDP-alpha-D-glucose = UDP-alpha-D-galactose</text>
        <dbReference type="Rhea" id="RHEA:22168"/>
        <dbReference type="ChEBI" id="CHEBI:58885"/>
        <dbReference type="ChEBI" id="CHEBI:66914"/>
        <dbReference type="EC" id="5.1.3.2"/>
    </reaction>
</comment>
<dbReference type="Proteomes" id="UP000231987">
    <property type="component" value="Unassembled WGS sequence"/>
</dbReference>
<evidence type="ECO:0000256" key="9">
    <source>
        <dbReference type="ARBA" id="ARBA00023277"/>
    </source>
</evidence>
<accession>A0A2J0Z1I5</accession>
<dbReference type="EMBL" id="NJGD01000006">
    <property type="protein sequence ID" value="PJR14389.1"/>
    <property type="molecule type" value="Genomic_DNA"/>
</dbReference>
<evidence type="ECO:0000256" key="2">
    <source>
        <dbReference type="ARBA" id="ARBA00001911"/>
    </source>
</evidence>